<dbReference type="KEGG" id="mae:Maeo_0984"/>
<dbReference type="eggNOG" id="arCOG01135">
    <property type="taxonomic scope" value="Archaea"/>
</dbReference>
<keyword evidence="2 6" id="KW-0032">Aminotransferase</keyword>
<dbReference type="InterPro" id="IPR015422">
    <property type="entry name" value="PyrdxlP-dep_Trfase_small"/>
</dbReference>
<accession>A6UVP0</accession>
<evidence type="ECO:0000256" key="1">
    <source>
        <dbReference type="ARBA" id="ARBA00001933"/>
    </source>
</evidence>
<dbReference type="CDD" id="cd00609">
    <property type="entry name" value="AAT_like"/>
    <property type="match status" value="1"/>
</dbReference>
<dbReference type="Gene3D" id="3.90.1150.10">
    <property type="entry name" value="Aspartate Aminotransferase, domain 1"/>
    <property type="match status" value="1"/>
</dbReference>
<evidence type="ECO:0000256" key="3">
    <source>
        <dbReference type="ARBA" id="ARBA00022679"/>
    </source>
</evidence>
<feature type="domain" description="Aminotransferase class I/classII large" evidence="5">
    <location>
        <begin position="47"/>
        <end position="409"/>
    </location>
</feature>
<dbReference type="GO" id="GO:0030170">
    <property type="term" value="F:pyridoxal phosphate binding"/>
    <property type="evidence" value="ECO:0007669"/>
    <property type="project" value="InterPro"/>
</dbReference>
<dbReference type="HOGENOM" id="CLU_017584_4_2_2"/>
<dbReference type="EMBL" id="CP000743">
    <property type="protein sequence ID" value="ABR56562.1"/>
    <property type="molecule type" value="Genomic_DNA"/>
</dbReference>
<dbReference type="GO" id="GO:0008483">
    <property type="term" value="F:transaminase activity"/>
    <property type="evidence" value="ECO:0007669"/>
    <property type="project" value="UniProtKB-KW"/>
</dbReference>
<keyword evidence="3" id="KW-0808">Transferase</keyword>
<dbReference type="InterPro" id="IPR015424">
    <property type="entry name" value="PyrdxlP-dep_Trfase"/>
</dbReference>
<comment type="cofactor">
    <cofactor evidence="1">
        <name>pyridoxal 5'-phosphate</name>
        <dbReference type="ChEBI" id="CHEBI:597326"/>
    </cofactor>
</comment>
<dbReference type="InterPro" id="IPR051926">
    <property type="entry name" value="Ala_Aminotransferase"/>
</dbReference>
<dbReference type="GeneID" id="5327095"/>
<reference evidence="6" key="1">
    <citation type="submission" date="2007-06" db="EMBL/GenBank/DDBJ databases">
        <title>Complete sequence of Methanococcus aeolicus Nankai-3.</title>
        <authorList>
            <consortium name="US DOE Joint Genome Institute"/>
            <person name="Copeland A."/>
            <person name="Lucas S."/>
            <person name="Lapidus A."/>
            <person name="Barry K."/>
            <person name="Glavina del Rio T."/>
            <person name="Dalin E."/>
            <person name="Tice H."/>
            <person name="Pitluck S."/>
            <person name="Chain P."/>
            <person name="Malfatti S."/>
            <person name="Shin M."/>
            <person name="Vergez L."/>
            <person name="Schmutz J."/>
            <person name="Larimer F."/>
            <person name="Land M."/>
            <person name="Hauser L."/>
            <person name="Kyrpides N."/>
            <person name="Lykidis A."/>
            <person name="Sieprawska-Lupa M."/>
            <person name="Whitman W.B."/>
            <person name="Richardson P."/>
        </authorList>
    </citation>
    <scope>NUCLEOTIDE SEQUENCE [LARGE SCALE GENOMIC DNA]</scope>
    <source>
        <strain evidence="6">Nankai-3</strain>
    </source>
</reference>
<evidence type="ECO:0000313" key="7">
    <source>
        <dbReference type="Proteomes" id="UP000001106"/>
    </source>
</evidence>
<dbReference type="RefSeq" id="WP_011973694.1">
    <property type="nucleotide sequence ID" value="NC_009635.1"/>
</dbReference>
<proteinExistence type="predicted"/>
<dbReference type="Pfam" id="PF00155">
    <property type="entry name" value="Aminotran_1_2"/>
    <property type="match status" value="1"/>
</dbReference>
<keyword evidence="7" id="KW-1185">Reference proteome</keyword>
<dbReference type="STRING" id="419665.Maeo_0984"/>
<dbReference type="AlphaFoldDB" id="A6UVP0"/>
<dbReference type="PANTHER" id="PTHR43488">
    <property type="entry name" value="GLUTAMATE-PYRUVATE AMINOTRANSFERASE ALAA"/>
    <property type="match status" value="1"/>
</dbReference>
<protein>
    <submittedName>
        <fullName evidence="6">Aminotransferase class I and II</fullName>
    </submittedName>
</protein>
<sequence>MRTDITHEGANELTYEIREITEVAKTVEKHGINITWENIGDPIIKGEKIPEWMKEIIANTLMDDYSYGYCPTKGLLETREFIADETNRKNGAQITPEDILFFNGLGEAITKIYGLLKKESRVIGPSPAYPTHSSAEGLHSRCHPLMYRMDENDNWNPDIDDLTNKVKYNPTVSGILIINPGNPTGAVYSKKTLDEIVDLANEYDLFILCDEIYHNLVYNGKKHTNLSEVIDDVCGISLKGISKELPWPGARCGWMETYNYDKDPLFKRYIDGIVKFKMVEVCSTTLPQKVIPEIMGAPKFKQYLKERNNYYEKASNFAYNKLNKIDGITINKTNGAFYSTVVFEEDKLNNSQSLKIENKELQKYIENVSKGHKHDRKFVYNLLASSGICVVPMSSFNSELNGFRTTLLERDENKLKWTYESIAEKIEEYLNSN</sequence>
<dbReference type="Proteomes" id="UP000001106">
    <property type="component" value="Chromosome"/>
</dbReference>
<gene>
    <name evidence="6" type="ordered locus">Maeo_0984</name>
</gene>
<dbReference type="SUPFAM" id="SSF53383">
    <property type="entry name" value="PLP-dependent transferases"/>
    <property type="match status" value="1"/>
</dbReference>
<name>A6UVP0_META3</name>
<evidence type="ECO:0000259" key="5">
    <source>
        <dbReference type="Pfam" id="PF00155"/>
    </source>
</evidence>
<dbReference type="NCBIfam" id="NF005334">
    <property type="entry name" value="PRK06855.1"/>
    <property type="match status" value="1"/>
</dbReference>
<dbReference type="OrthoDB" id="372018at2157"/>
<evidence type="ECO:0000313" key="6">
    <source>
        <dbReference type="EMBL" id="ABR56562.1"/>
    </source>
</evidence>
<keyword evidence="4" id="KW-0663">Pyridoxal phosphate</keyword>
<dbReference type="Gene3D" id="3.40.640.10">
    <property type="entry name" value="Type I PLP-dependent aspartate aminotransferase-like (Major domain)"/>
    <property type="match status" value="1"/>
</dbReference>
<evidence type="ECO:0000256" key="2">
    <source>
        <dbReference type="ARBA" id="ARBA00022576"/>
    </source>
</evidence>
<evidence type="ECO:0000256" key="4">
    <source>
        <dbReference type="ARBA" id="ARBA00022898"/>
    </source>
</evidence>
<dbReference type="InterPro" id="IPR004839">
    <property type="entry name" value="Aminotransferase_I/II_large"/>
</dbReference>
<organism evidence="6 7">
    <name type="scientific">Methanococcus aeolicus (strain ATCC BAA-1280 / DSM 17508 / OCM 812 / Nankai-3)</name>
    <dbReference type="NCBI Taxonomy" id="419665"/>
    <lineage>
        <taxon>Archaea</taxon>
        <taxon>Methanobacteriati</taxon>
        <taxon>Methanobacteriota</taxon>
        <taxon>Methanomada group</taxon>
        <taxon>Methanococci</taxon>
        <taxon>Methanococcales</taxon>
        <taxon>Methanococcaceae</taxon>
        <taxon>Methanococcus</taxon>
    </lineage>
</organism>
<dbReference type="InterPro" id="IPR015421">
    <property type="entry name" value="PyrdxlP-dep_Trfase_major"/>
</dbReference>
<dbReference type="PANTHER" id="PTHR43488:SF2">
    <property type="entry name" value="GLUTAMATE-PYRUVATE AMINOTRANSFERASE ALAA"/>
    <property type="match status" value="1"/>
</dbReference>